<feature type="compositionally biased region" description="Basic and acidic residues" evidence="1">
    <location>
        <begin position="796"/>
        <end position="825"/>
    </location>
</feature>
<feature type="region of interest" description="Disordered" evidence="1">
    <location>
        <begin position="630"/>
        <end position="762"/>
    </location>
</feature>
<accession>A0AAJ7SE92</accession>
<dbReference type="AlphaFoldDB" id="A0AAJ7SE92"/>
<gene>
    <name evidence="4" type="primary">LOC100897443</name>
</gene>
<feature type="compositionally biased region" description="Acidic residues" evidence="1">
    <location>
        <begin position="118"/>
        <end position="130"/>
    </location>
</feature>
<reference evidence="4" key="1">
    <citation type="submission" date="2025-08" db="UniProtKB">
        <authorList>
            <consortium name="RefSeq"/>
        </authorList>
    </citation>
    <scope>IDENTIFICATION</scope>
</reference>
<proteinExistence type="predicted"/>
<feature type="compositionally biased region" description="Basic and acidic residues" evidence="1">
    <location>
        <begin position="630"/>
        <end position="693"/>
    </location>
</feature>
<keyword evidence="3" id="KW-1185">Reference proteome</keyword>
<dbReference type="GeneID" id="100897443"/>
<evidence type="ECO:0000256" key="1">
    <source>
        <dbReference type="SAM" id="MobiDB-lite"/>
    </source>
</evidence>
<feature type="domain" description="PDZ" evidence="2">
    <location>
        <begin position="7"/>
        <end position="91"/>
    </location>
</feature>
<feature type="region of interest" description="Disordered" evidence="1">
    <location>
        <begin position="384"/>
        <end position="618"/>
    </location>
</feature>
<feature type="compositionally biased region" description="Basic and acidic residues" evidence="1">
    <location>
        <begin position="590"/>
        <end position="601"/>
    </location>
</feature>
<feature type="compositionally biased region" description="Basic and acidic residues" evidence="1">
    <location>
        <begin position="529"/>
        <end position="553"/>
    </location>
</feature>
<dbReference type="Gene3D" id="2.30.42.10">
    <property type="match status" value="1"/>
</dbReference>
<evidence type="ECO:0000313" key="4">
    <source>
        <dbReference type="RefSeq" id="XP_028967072.1"/>
    </source>
</evidence>
<feature type="region of interest" description="Disordered" evidence="1">
    <location>
        <begin position="774"/>
        <end position="901"/>
    </location>
</feature>
<organism evidence="3 4">
    <name type="scientific">Galendromus occidentalis</name>
    <name type="common">western predatory mite</name>
    <dbReference type="NCBI Taxonomy" id="34638"/>
    <lineage>
        <taxon>Eukaryota</taxon>
        <taxon>Metazoa</taxon>
        <taxon>Ecdysozoa</taxon>
        <taxon>Arthropoda</taxon>
        <taxon>Chelicerata</taxon>
        <taxon>Arachnida</taxon>
        <taxon>Acari</taxon>
        <taxon>Parasitiformes</taxon>
        <taxon>Mesostigmata</taxon>
        <taxon>Gamasina</taxon>
        <taxon>Phytoseioidea</taxon>
        <taxon>Phytoseiidae</taxon>
        <taxon>Typhlodrominae</taxon>
        <taxon>Galendromus</taxon>
    </lineage>
</organism>
<dbReference type="Pfam" id="PF17820">
    <property type="entry name" value="PDZ_6"/>
    <property type="match status" value="1"/>
</dbReference>
<name>A0AAJ7SE92_9ACAR</name>
<feature type="region of interest" description="Disordered" evidence="1">
    <location>
        <begin position="100"/>
        <end position="130"/>
    </location>
</feature>
<evidence type="ECO:0000259" key="2">
    <source>
        <dbReference type="PROSITE" id="PS50106"/>
    </source>
</evidence>
<feature type="compositionally biased region" description="Basic and acidic residues" evidence="1">
    <location>
        <begin position="164"/>
        <end position="215"/>
    </location>
</feature>
<dbReference type="Proteomes" id="UP000694867">
    <property type="component" value="Unplaced"/>
</dbReference>
<feature type="region of interest" description="Disordered" evidence="1">
    <location>
        <begin position="147"/>
        <end position="215"/>
    </location>
</feature>
<dbReference type="InterPro" id="IPR041489">
    <property type="entry name" value="PDZ_6"/>
</dbReference>
<feature type="compositionally biased region" description="Pro residues" evidence="1">
    <location>
        <begin position="439"/>
        <end position="454"/>
    </location>
</feature>
<dbReference type="PROSITE" id="PS50106">
    <property type="entry name" value="PDZ"/>
    <property type="match status" value="1"/>
</dbReference>
<sequence>MGDGAQLVVLEREEHEIPWGFNVVPCPDGVARITQVEPGSLAEEFGLCDGDRVLQVGRMKVDPRDGLNLNNINMLLRMPTPQLEIVVLRDDFLDRNLGPDIPKRKLQEFHPLPRNQSEDDESADEDDEEIVPSVPVRALSEYWEHPDQAGFEPTRPKPGFLPSERSEVDEWHQREAARRQERYEEERRQNEELERQRATDDRRNRMSEQENVRTIEETLPDGRKIIRRIITKKAGAAPVAVPDGDREVQEFEDTLPDGTKVIRRVIRTKKPAQQEVQQQNDENVSIRQVEETLPDGRKVLRTYRTVKKQVQQQNSEQTDGDQQRKMTQLDEQQLKQIQEIRQQPGGQQTMVQKIQQTQQMQRVEQIQQTQQIQQQRAEHIQQVQEYKSITSTDRSKNTHESSNNENTKNKFIKSGTKRLSKRYSNLRDETSPVPTKSRSPPPRSRSPPPRPLQPAPEAIRPQTKSRSPPPRPLNQAPEPRQAPPPQQQPKPQQQQPRPQQQQVPSPSNAPPRQPVAAMQRPPPTPRAQRKVDRNWEEQQRREFEEYLRQREEQGPPPQGPKSNADYVSKYQEQLLKRRPSQGGHQPGSIEDYRKQYEESLRRGSGSVPPPPPGANTEYIRMYEETLKKKEELDKQRAEGRFERGQTRTQEEYKRFYEEELRRKQTLEQEQEEERRRYLEEQSRQREHISRSKELYTQQLQKDMQKKEHLVTRPTELRPERVGSQASHWEKIADSERAKMGAPQVPPSPKIQRKNLDACWPPKREDGVLVRPAFSRENSFHGSSRKVYQWPPPRASSVDRERPSTPMGDLKHDIQWNQQDLERERMTTPPPFARSPQVGRRKVVWPPPSPTSEQAPFFEPGQRRGSQTASLEEYLASQQSPVHIPATYRPPPGTSHHEDQSF</sequence>
<dbReference type="InterPro" id="IPR001478">
    <property type="entry name" value="PDZ"/>
</dbReference>
<feature type="compositionally biased region" description="Polar residues" evidence="1">
    <location>
        <begin position="863"/>
        <end position="880"/>
    </location>
</feature>
<feature type="compositionally biased region" description="Basic and acidic residues" evidence="1">
    <location>
        <begin position="702"/>
        <end position="720"/>
    </location>
</feature>
<protein>
    <submittedName>
        <fullName evidence="4">Trichohyalin</fullName>
    </submittedName>
</protein>
<dbReference type="KEGG" id="goe:100897443"/>
<feature type="compositionally biased region" description="Basic and acidic residues" evidence="1">
    <location>
        <begin position="727"/>
        <end position="738"/>
    </location>
</feature>
<dbReference type="InterPro" id="IPR036034">
    <property type="entry name" value="PDZ_sf"/>
</dbReference>
<dbReference type="SMART" id="SM00228">
    <property type="entry name" value="PDZ"/>
    <property type="match status" value="1"/>
</dbReference>
<dbReference type="RefSeq" id="XP_028967072.1">
    <property type="nucleotide sequence ID" value="XM_029111239.1"/>
</dbReference>
<feature type="compositionally biased region" description="Low complexity" evidence="1">
    <location>
        <begin position="489"/>
        <end position="506"/>
    </location>
</feature>
<evidence type="ECO:0000313" key="3">
    <source>
        <dbReference type="Proteomes" id="UP000694867"/>
    </source>
</evidence>
<dbReference type="SUPFAM" id="SSF50156">
    <property type="entry name" value="PDZ domain-like"/>
    <property type="match status" value="1"/>
</dbReference>